<name>A0ABN6NQG5_9ENTE</name>
<evidence type="ECO:0000313" key="1">
    <source>
        <dbReference type="EMBL" id="BDG67341.1"/>
    </source>
</evidence>
<gene>
    <name evidence="1" type="ORF">ENLAB_09050</name>
</gene>
<dbReference type="EMBL" id="AP025635">
    <property type="protein sequence ID" value="BDG67341.1"/>
    <property type="molecule type" value="Genomic_DNA"/>
</dbReference>
<accession>A0ABN6NQG5</accession>
<dbReference type="Proteomes" id="UP000831692">
    <property type="component" value="Chromosome"/>
</dbReference>
<proteinExistence type="predicted"/>
<organism evidence="1 2">
    <name type="scientific">Enterococcus innesii</name>
    <dbReference type="NCBI Taxonomy" id="2839759"/>
    <lineage>
        <taxon>Bacteria</taxon>
        <taxon>Bacillati</taxon>
        <taxon>Bacillota</taxon>
        <taxon>Bacilli</taxon>
        <taxon>Lactobacillales</taxon>
        <taxon>Enterococcaceae</taxon>
        <taxon>Enterococcus</taxon>
    </lineage>
</organism>
<reference evidence="1 2" key="1">
    <citation type="submission" date="2022-03" db="EMBL/GenBank/DDBJ databases">
        <title>Complete genome sequence of Enterococcus innesii DB-1.</title>
        <authorList>
            <person name="Fukuda D."/>
            <person name="Nolasco-Hipolito C."/>
        </authorList>
    </citation>
    <scope>NUCLEOTIDE SEQUENCE [LARGE SCALE GENOMIC DNA]</scope>
    <source>
        <strain evidence="1 2">DB-1</strain>
    </source>
</reference>
<keyword evidence="2" id="KW-1185">Reference proteome</keyword>
<sequence length="59" mass="6260">MIHKALAPVNQLASASVLAKASGIVRKLHLANQPPLAKALVQVKVSEIPNRLVQVTVQV</sequence>
<evidence type="ECO:0000313" key="2">
    <source>
        <dbReference type="Proteomes" id="UP000831692"/>
    </source>
</evidence>
<protein>
    <submittedName>
        <fullName evidence="1">Uncharacterized protein</fullName>
    </submittedName>
</protein>